<reference evidence="3 4" key="2">
    <citation type="submission" date="2018-11" db="EMBL/GenBank/DDBJ databases">
        <authorList>
            <consortium name="Pathogen Informatics"/>
        </authorList>
    </citation>
    <scope>NUCLEOTIDE SEQUENCE [LARGE SCALE GENOMIC DNA]</scope>
</reference>
<reference evidence="5" key="1">
    <citation type="submission" date="2016-06" db="UniProtKB">
        <authorList>
            <consortium name="WormBaseParasite"/>
        </authorList>
    </citation>
    <scope>IDENTIFICATION</scope>
</reference>
<sequence>MLLDFERRIEAQQQEIVSLKRRNQELEQQLAQAKRDFTYVQRLLSQQSSITRILTSIVVRKRYSQHDRSIGKNTRDSDVRNSERTNESLCDEERNEIVTSSTGNQQFRTTSADNGEISSFKTSAEPYAFCSSQLSHQFQKSNGTLTVTSGTTADANVTNGLIVDDGHMPLASTDFSSFSNEFRFECDSVQDRESDVHRTNERFADEETDVFSNELVFFEGDTLLL</sequence>
<gene>
    <name evidence="3" type="ORF">TCNE_LOCUS12905</name>
</gene>
<organism evidence="4 5">
    <name type="scientific">Toxocara canis</name>
    <name type="common">Canine roundworm</name>
    <dbReference type="NCBI Taxonomy" id="6265"/>
    <lineage>
        <taxon>Eukaryota</taxon>
        <taxon>Metazoa</taxon>
        <taxon>Ecdysozoa</taxon>
        <taxon>Nematoda</taxon>
        <taxon>Chromadorea</taxon>
        <taxon>Rhabditida</taxon>
        <taxon>Spirurina</taxon>
        <taxon>Ascaridomorpha</taxon>
        <taxon>Ascaridoidea</taxon>
        <taxon>Toxocaridae</taxon>
        <taxon>Toxocara</taxon>
    </lineage>
</organism>
<accession>A0A183UWN5</accession>
<evidence type="ECO:0000313" key="4">
    <source>
        <dbReference type="Proteomes" id="UP000050794"/>
    </source>
</evidence>
<feature type="region of interest" description="Disordered" evidence="2">
    <location>
        <begin position="65"/>
        <end position="91"/>
    </location>
</feature>
<dbReference type="Proteomes" id="UP000050794">
    <property type="component" value="Unassembled WGS sequence"/>
</dbReference>
<evidence type="ECO:0000256" key="2">
    <source>
        <dbReference type="SAM" id="MobiDB-lite"/>
    </source>
</evidence>
<name>A0A183UWN5_TOXCA</name>
<evidence type="ECO:0000256" key="1">
    <source>
        <dbReference type="SAM" id="Coils"/>
    </source>
</evidence>
<feature type="coiled-coil region" evidence="1">
    <location>
        <begin position="2"/>
        <end position="43"/>
    </location>
</feature>
<keyword evidence="4" id="KW-1185">Reference proteome</keyword>
<dbReference type="EMBL" id="UYWY01021475">
    <property type="protein sequence ID" value="VDM44226.1"/>
    <property type="molecule type" value="Genomic_DNA"/>
</dbReference>
<evidence type="ECO:0000313" key="5">
    <source>
        <dbReference type="WBParaSite" id="TCNE_0001290501-mRNA-1"/>
    </source>
</evidence>
<protein>
    <submittedName>
        <fullName evidence="3 5">Uncharacterized protein</fullName>
    </submittedName>
</protein>
<proteinExistence type="predicted"/>
<dbReference type="WBParaSite" id="TCNE_0001290501-mRNA-1">
    <property type="protein sequence ID" value="TCNE_0001290501-mRNA-1"/>
    <property type="gene ID" value="TCNE_0001290501"/>
</dbReference>
<keyword evidence="1" id="KW-0175">Coiled coil</keyword>
<evidence type="ECO:0000313" key="3">
    <source>
        <dbReference type="EMBL" id="VDM44226.1"/>
    </source>
</evidence>
<dbReference type="AlphaFoldDB" id="A0A183UWN5"/>